<proteinExistence type="predicted"/>
<sequence length="112" mass="13021">MDKNMDKNMLQVPEKELPVSLQIESHDASEEVQLSGVDNDKLAEFNIDPYELGLLLAGFFSAMNSLSYNCPQYHYHYYDCCYDPNDYFDYTANDCCMRPEMQDSLLQEYSEA</sequence>
<feature type="non-terminal residue" evidence="1">
    <location>
        <position position="1"/>
    </location>
</feature>
<dbReference type="AlphaFoldDB" id="R4QZX5"/>
<name>R4QZX5_9RICK</name>
<protein>
    <submittedName>
        <fullName evidence="1">p13</fullName>
    </submittedName>
</protein>
<evidence type="ECO:0000313" key="1">
    <source>
        <dbReference type="EMBL" id="AGL75703.1"/>
    </source>
</evidence>
<organism evidence="1">
    <name type="scientific">Ehrlichia muris</name>
    <dbReference type="NCBI Taxonomy" id="35795"/>
    <lineage>
        <taxon>Bacteria</taxon>
        <taxon>Pseudomonadati</taxon>
        <taxon>Pseudomonadota</taxon>
        <taxon>Alphaproteobacteria</taxon>
        <taxon>Rickettsiales</taxon>
        <taxon>Anaplasmataceae</taxon>
        <taxon>Ehrlichia</taxon>
    </lineage>
</organism>
<dbReference type="EMBL" id="KC595882">
    <property type="protein sequence ID" value="AGL75703.1"/>
    <property type="molecule type" value="Genomic_DNA"/>
</dbReference>
<reference evidence="1" key="1">
    <citation type="submission" date="2013-02" db="EMBL/GenBank/DDBJ databases">
        <title>Recombinant Ehrlichia P29 protein, but not P13 protein, induces a protective immune response in a mouse model of ehrlichiosis.</title>
        <authorList>
            <person name="Thirumalapura N.R."/>
            <person name="Crocquet-Valdes P.A."/>
            <person name="Saito T.B."/>
            <person name="Thomas S."/>
            <person name="Walker D.H."/>
        </authorList>
    </citation>
    <scope>NUCLEOTIDE SEQUENCE</scope>
    <source>
        <strain evidence="1">AS145</strain>
    </source>
</reference>
<gene>
    <name evidence="1" type="primary">p13</name>
</gene>
<accession>R4QZX5</accession>